<sequence>MSIDKKMIYSKLNQSHLGYNYIINNVTVGLEMALDSNEVKKVPELEKKIIEYLNQVKELDMSTFGKVNVEDQEKAILIGQKVIELIDQYL</sequence>
<accession>A0ABP1FA51</accession>
<gene>
    <name evidence="1" type="ORF">T190115A13A_270023</name>
</gene>
<dbReference type="RefSeq" id="WP_348738410.1">
    <property type="nucleotide sequence ID" value="NZ_CAXJRC010000019.1"/>
</dbReference>
<organism evidence="1 2">
    <name type="scientific">Tenacibaculum vairaonense</name>
    <dbReference type="NCBI Taxonomy" id="3137860"/>
    <lineage>
        <taxon>Bacteria</taxon>
        <taxon>Pseudomonadati</taxon>
        <taxon>Bacteroidota</taxon>
        <taxon>Flavobacteriia</taxon>
        <taxon>Flavobacteriales</taxon>
        <taxon>Flavobacteriaceae</taxon>
        <taxon>Tenacibaculum</taxon>
    </lineage>
</organism>
<dbReference type="EMBL" id="CAXJRC010000019">
    <property type="protein sequence ID" value="CAL2106666.1"/>
    <property type="molecule type" value="Genomic_DNA"/>
</dbReference>
<comment type="caution">
    <text evidence="1">The sequence shown here is derived from an EMBL/GenBank/DDBJ whole genome shotgun (WGS) entry which is preliminary data.</text>
</comment>
<protein>
    <submittedName>
        <fullName evidence="1">Uncharacterized protein</fullName>
    </submittedName>
</protein>
<name>A0ABP1FA51_9FLAO</name>
<evidence type="ECO:0000313" key="1">
    <source>
        <dbReference type="EMBL" id="CAL2106666.1"/>
    </source>
</evidence>
<proteinExistence type="predicted"/>
<keyword evidence="2" id="KW-1185">Reference proteome</keyword>
<reference evidence="1 2" key="1">
    <citation type="submission" date="2024-05" db="EMBL/GenBank/DDBJ databases">
        <authorList>
            <person name="Duchaud E."/>
        </authorList>
    </citation>
    <scope>NUCLEOTIDE SEQUENCE [LARGE SCALE GENOMIC DNA]</scope>
    <source>
        <strain evidence="1">Ena-SAMPLE-TAB-13-05-2024-13:56:06:370-140305</strain>
    </source>
</reference>
<dbReference type="Proteomes" id="UP001497602">
    <property type="component" value="Unassembled WGS sequence"/>
</dbReference>
<evidence type="ECO:0000313" key="2">
    <source>
        <dbReference type="Proteomes" id="UP001497602"/>
    </source>
</evidence>